<name>A0ABN8ZTI4_RANTA</name>
<proteinExistence type="predicted"/>
<evidence type="ECO:0000313" key="2">
    <source>
        <dbReference type="Proteomes" id="UP001176941"/>
    </source>
</evidence>
<protein>
    <submittedName>
        <fullName evidence="1">Uncharacterized protein</fullName>
    </submittedName>
</protein>
<organism evidence="1 2">
    <name type="scientific">Rangifer tarandus platyrhynchus</name>
    <name type="common">Svalbard reindeer</name>
    <dbReference type="NCBI Taxonomy" id="3082113"/>
    <lineage>
        <taxon>Eukaryota</taxon>
        <taxon>Metazoa</taxon>
        <taxon>Chordata</taxon>
        <taxon>Craniata</taxon>
        <taxon>Vertebrata</taxon>
        <taxon>Euteleostomi</taxon>
        <taxon>Mammalia</taxon>
        <taxon>Eutheria</taxon>
        <taxon>Laurasiatheria</taxon>
        <taxon>Artiodactyla</taxon>
        <taxon>Ruminantia</taxon>
        <taxon>Pecora</taxon>
        <taxon>Cervidae</taxon>
        <taxon>Odocoileinae</taxon>
        <taxon>Rangifer</taxon>
    </lineage>
</organism>
<evidence type="ECO:0000313" key="1">
    <source>
        <dbReference type="EMBL" id="CAI9175863.1"/>
    </source>
</evidence>
<keyword evidence="2" id="KW-1185">Reference proteome</keyword>
<reference evidence="1" key="1">
    <citation type="submission" date="2023-04" db="EMBL/GenBank/DDBJ databases">
        <authorList>
            <consortium name="ELIXIR-Norway"/>
        </authorList>
    </citation>
    <scope>NUCLEOTIDE SEQUENCE [LARGE SCALE GENOMIC DNA]</scope>
</reference>
<sequence length="110" mass="12924">MTHWMMKNSPSQKQGRPFVEGPCRWNLLESIFLLVLKEVIHGRESHCENYWKISHRHDTLGSQPLGFWRKLHMEICFVFLTATCFRNLPRKTSEPEEKPLSPMVAAIAPY</sequence>
<dbReference type="EMBL" id="OX459941">
    <property type="protein sequence ID" value="CAI9175863.1"/>
    <property type="molecule type" value="Genomic_DNA"/>
</dbReference>
<accession>A0ABN8ZTI4</accession>
<dbReference type="Proteomes" id="UP001176941">
    <property type="component" value="Chromosome 5"/>
</dbReference>
<gene>
    <name evidence="1" type="ORF">MRATA1EN1_LOCUS24825</name>
</gene>